<sequence length="362" mass="41055">MVMKEKRLASQSLQGRITIANHVIYGYIWFILPLWAGNSDQLKLIDKKVIKFVWGGANATPRHRIAQNVLHLPKSMGGLGLLAAQQQASAFAATTVTWALTPGKPHPLKQLIKAEFVEQADTRWGADMQAGVRSKAIVGKTQGHQMLRNRGLTSIKHIADVQGKIRELHDIDPLIHQNSRANAAYAKIKSGTSNFLEATRSKNNAAIEKLQKWKALTPFKDRDTQRWAKIWNPNRPSRQASFLWLLLYSAIAVNRWRFPTAARTDPSTWCTRCHSDKAEDVIHLLWTCPTSKIIWTWAFSIFHKAFPSLNGWKPRLAHAILADPIPAKYKTAAQWWEMWRGLVLWNIGNTETNTLVNKQPSK</sequence>
<feature type="domain" description="Reverse transcriptase zinc-binding" evidence="2">
    <location>
        <begin position="213"/>
        <end position="295"/>
    </location>
</feature>
<evidence type="ECO:0000256" key="1">
    <source>
        <dbReference type="SAM" id="Phobius"/>
    </source>
</evidence>
<comment type="caution">
    <text evidence="3">The sequence shown here is derived from an EMBL/GenBank/DDBJ whole genome shotgun (WGS) entry which is preliminary data.</text>
</comment>
<dbReference type="EMBL" id="JBJQOH010000002">
    <property type="protein sequence ID" value="KAL3695898.1"/>
    <property type="molecule type" value="Genomic_DNA"/>
</dbReference>
<keyword evidence="4" id="KW-1185">Reference proteome</keyword>
<accession>A0ABD3HWM3</accession>
<keyword evidence="1" id="KW-0472">Membrane</keyword>
<evidence type="ECO:0000313" key="3">
    <source>
        <dbReference type="EMBL" id="KAL3695898.1"/>
    </source>
</evidence>
<evidence type="ECO:0000259" key="2">
    <source>
        <dbReference type="Pfam" id="PF13966"/>
    </source>
</evidence>
<dbReference type="InterPro" id="IPR026960">
    <property type="entry name" value="RVT-Znf"/>
</dbReference>
<reference evidence="3 4" key="1">
    <citation type="submission" date="2024-09" db="EMBL/GenBank/DDBJ databases">
        <title>Chromosome-scale assembly of Riccia sorocarpa.</title>
        <authorList>
            <person name="Paukszto L."/>
        </authorList>
    </citation>
    <scope>NUCLEOTIDE SEQUENCE [LARGE SCALE GENOMIC DNA]</scope>
    <source>
        <strain evidence="3">LP-2024</strain>
        <tissue evidence="3">Aerial parts of the thallus</tissue>
    </source>
</reference>
<feature type="transmembrane region" description="Helical" evidence="1">
    <location>
        <begin position="20"/>
        <end position="37"/>
    </location>
</feature>
<evidence type="ECO:0000313" key="4">
    <source>
        <dbReference type="Proteomes" id="UP001633002"/>
    </source>
</evidence>
<name>A0ABD3HWM3_9MARC</name>
<dbReference type="Proteomes" id="UP001633002">
    <property type="component" value="Unassembled WGS sequence"/>
</dbReference>
<keyword evidence="1" id="KW-0812">Transmembrane</keyword>
<proteinExistence type="predicted"/>
<protein>
    <recommendedName>
        <fullName evidence="2">Reverse transcriptase zinc-binding domain-containing protein</fullName>
    </recommendedName>
</protein>
<gene>
    <name evidence="3" type="ORF">R1sor_009974</name>
</gene>
<dbReference type="AlphaFoldDB" id="A0ABD3HWM3"/>
<dbReference type="Pfam" id="PF13966">
    <property type="entry name" value="zf-RVT"/>
    <property type="match status" value="1"/>
</dbReference>
<keyword evidence="1" id="KW-1133">Transmembrane helix</keyword>
<organism evidence="3 4">
    <name type="scientific">Riccia sorocarpa</name>
    <dbReference type="NCBI Taxonomy" id="122646"/>
    <lineage>
        <taxon>Eukaryota</taxon>
        <taxon>Viridiplantae</taxon>
        <taxon>Streptophyta</taxon>
        <taxon>Embryophyta</taxon>
        <taxon>Marchantiophyta</taxon>
        <taxon>Marchantiopsida</taxon>
        <taxon>Marchantiidae</taxon>
        <taxon>Marchantiales</taxon>
        <taxon>Ricciaceae</taxon>
        <taxon>Riccia</taxon>
    </lineage>
</organism>